<dbReference type="InterPro" id="IPR018456">
    <property type="entry name" value="PTR2_symporter_CS"/>
</dbReference>
<comment type="subcellular location">
    <subcellularLocation>
        <location evidence="1">Cell membrane</location>
        <topology evidence="1">Multi-pass membrane protein</topology>
    </subcellularLocation>
    <subcellularLocation>
        <location evidence="8">Membrane</location>
        <topology evidence="8">Multi-pass membrane protein</topology>
    </subcellularLocation>
</comment>
<evidence type="ECO:0000256" key="5">
    <source>
        <dbReference type="ARBA" id="ARBA00022692"/>
    </source>
</evidence>
<feature type="transmembrane region" description="Helical" evidence="9">
    <location>
        <begin position="397"/>
        <end position="416"/>
    </location>
</feature>
<evidence type="ECO:0000256" key="4">
    <source>
        <dbReference type="ARBA" id="ARBA00022475"/>
    </source>
</evidence>
<proteinExistence type="inferred from homology"/>
<dbReference type="SUPFAM" id="SSF103473">
    <property type="entry name" value="MFS general substrate transporter"/>
    <property type="match status" value="1"/>
</dbReference>
<keyword evidence="7 9" id="KW-0472">Membrane</keyword>
<dbReference type="PROSITE" id="PS01023">
    <property type="entry name" value="PTR2_2"/>
    <property type="match status" value="1"/>
</dbReference>
<dbReference type="PANTHER" id="PTHR23517:SF15">
    <property type="entry name" value="PROTON-DEPENDENT OLIGOPEPTIDE FAMILY TRANSPORT PROTEIN"/>
    <property type="match status" value="1"/>
</dbReference>
<sequence length="497" mass="54499">MYVTSNDQKFKKTPETGFLGHPRGLFTLFSTELWERFSYYGMKALLIYYMYDKLSNGGLGIDQGTAAAIMSVYGSLVYMSGMIGGWIADRLLGNRHTIFWGGVLIMTGHIALSFPAGLTALFVSMFFIVLGTGLLKPNVSKVVGDLYSKEDTRRDSGFSIFYMGINLGAFIAPYITGTLGQKVNYHLGFATAAVGMALGLIFYVITGRRSLGDAGQRVANPLKPEERKKVLARFLIGAAIIIVLAAVGYVTHTLTVKAFTNLISILGIVIPICYFVVMLVSKKTTAEERSRLLAYIPLFIASVMFWSIQEQGSVILAIYADNRTQLDLWGFHIPSSWFQSLNPVFIIIFSPIFALLWLKLGKRQPVTPNKFSLGLILSGISFLILLVPAIMYGTDHLVSPLWLVLSFLLVTFGELCLSPVGLSVTTKLAPAAFSAQTMSLWFLSNATGQAINAKITPLYNSHTEITYFGTIGAIGVLLGIILLFVAPKIHKLMRGLN</sequence>
<gene>
    <name evidence="11" type="ORF">JOD45_001631</name>
</gene>
<dbReference type="PROSITE" id="PS01022">
    <property type="entry name" value="PTR2_1"/>
    <property type="match status" value="1"/>
</dbReference>
<evidence type="ECO:0000313" key="11">
    <source>
        <dbReference type="EMBL" id="MBM7645420.1"/>
    </source>
</evidence>
<evidence type="ECO:0000256" key="2">
    <source>
        <dbReference type="ARBA" id="ARBA00005982"/>
    </source>
</evidence>
<feature type="transmembrane region" description="Helical" evidence="9">
    <location>
        <begin position="428"/>
        <end position="445"/>
    </location>
</feature>
<feature type="transmembrane region" description="Helical" evidence="9">
    <location>
        <begin position="230"/>
        <end position="250"/>
    </location>
</feature>
<dbReference type="InterPro" id="IPR036259">
    <property type="entry name" value="MFS_trans_sf"/>
</dbReference>
<dbReference type="EMBL" id="JAFBER010000008">
    <property type="protein sequence ID" value="MBM7645420.1"/>
    <property type="molecule type" value="Genomic_DNA"/>
</dbReference>
<dbReference type="Proteomes" id="UP000808914">
    <property type="component" value="Unassembled WGS sequence"/>
</dbReference>
<feature type="transmembrane region" description="Helical" evidence="9">
    <location>
        <begin position="292"/>
        <end position="320"/>
    </location>
</feature>
<dbReference type="PROSITE" id="PS50850">
    <property type="entry name" value="MFS"/>
    <property type="match status" value="1"/>
</dbReference>
<dbReference type="PANTHER" id="PTHR23517">
    <property type="entry name" value="RESISTANCE PROTEIN MDTM, PUTATIVE-RELATED-RELATED"/>
    <property type="match status" value="1"/>
</dbReference>
<feature type="transmembrane region" description="Helical" evidence="9">
    <location>
        <begin position="465"/>
        <end position="486"/>
    </location>
</feature>
<organism evidence="11 12">
    <name type="scientific">Scopulibacillus daqui</name>
    <dbReference type="NCBI Taxonomy" id="1469162"/>
    <lineage>
        <taxon>Bacteria</taxon>
        <taxon>Bacillati</taxon>
        <taxon>Bacillota</taxon>
        <taxon>Bacilli</taxon>
        <taxon>Bacillales</taxon>
        <taxon>Sporolactobacillaceae</taxon>
        <taxon>Scopulibacillus</taxon>
    </lineage>
</organism>
<evidence type="ECO:0000256" key="7">
    <source>
        <dbReference type="ARBA" id="ARBA00023136"/>
    </source>
</evidence>
<keyword evidence="4" id="KW-1003">Cell membrane</keyword>
<feature type="transmembrane region" description="Helical" evidence="9">
    <location>
        <begin position="371"/>
        <end position="391"/>
    </location>
</feature>
<accession>A0ABS2Q0Q0</accession>
<evidence type="ECO:0000259" key="10">
    <source>
        <dbReference type="PROSITE" id="PS50850"/>
    </source>
</evidence>
<evidence type="ECO:0000256" key="1">
    <source>
        <dbReference type="ARBA" id="ARBA00004651"/>
    </source>
</evidence>
<feature type="domain" description="Major facilitator superfamily (MFS) profile" evidence="10">
    <location>
        <begin position="24"/>
        <end position="490"/>
    </location>
</feature>
<dbReference type="InterPro" id="IPR000109">
    <property type="entry name" value="POT_fam"/>
</dbReference>
<evidence type="ECO:0000256" key="6">
    <source>
        <dbReference type="ARBA" id="ARBA00022989"/>
    </source>
</evidence>
<evidence type="ECO:0000256" key="8">
    <source>
        <dbReference type="RuleBase" id="RU003755"/>
    </source>
</evidence>
<evidence type="ECO:0000256" key="3">
    <source>
        <dbReference type="ARBA" id="ARBA00022448"/>
    </source>
</evidence>
<feature type="transmembrane region" description="Helical" evidence="9">
    <location>
        <begin position="340"/>
        <end position="359"/>
    </location>
</feature>
<dbReference type="CDD" id="cd17346">
    <property type="entry name" value="MFS_DtpA_like"/>
    <property type="match status" value="1"/>
</dbReference>
<comment type="caution">
    <text evidence="11">The sequence shown here is derived from an EMBL/GenBank/DDBJ whole genome shotgun (WGS) entry which is preliminary data.</text>
</comment>
<name>A0ABS2Q0Q0_9BACL</name>
<dbReference type="NCBIfam" id="TIGR00924">
    <property type="entry name" value="yjdL_sub1_fam"/>
    <property type="match status" value="1"/>
</dbReference>
<dbReference type="InterPro" id="IPR005279">
    <property type="entry name" value="Dipep/tripep_permease"/>
</dbReference>
<dbReference type="Gene3D" id="1.20.1250.20">
    <property type="entry name" value="MFS general substrate transporter like domains"/>
    <property type="match status" value="1"/>
</dbReference>
<feature type="transmembrane region" description="Helical" evidence="9">
    <location>
        <begin position="108"/>
        <end position="135"/>
    </location>
</feature>
<dbReference type="InterPro" id="IPR020846">
    <property type="entry name" value="MFS_dom"/>
</dbReference>
<feature type="transmembrane region" description="Helical" evidence="9">
    <location>
        <begin position="187"/>
        <end position="205"/>
    </location>
</feature>
<dbReference type="Pfam" id="PF00854">
    <property type="entry name" value="PTR2"/>
    <property type="match status" value="1"/>
</dbReference>
<reference evidence="11 12" key="1">
    <citation type="submission" date="2021-01" db="EMBL/GenBank/DDBJ databases">
        <title>Genomic Encyclopedia of Type Strains, Phase IV (KMG-IV): sequencing the most valuable type-strain genomes for metagenomic binning, comparative biology and taxonomic classification.</title>
        <authorList>
            <person name="Goeker M."/>
        </authorList>
    </citation>
    <scope>NUCLEOTIDE SEQUENCE [LARGE SCALE GENOMIC DNA]</scope>
    <source>
        <strain evidence="11 12">DSM 28236</strain>
    </source>
</reference>
<feature type="transmembrane region" description="Helical" evidence="9">
    <location>
        <begin position="262"/>
        <end position="280"/>
    </location>
</feature>
<comment type="similarity">
    <text evidence="2 8">Belongs to the major facilitator superfamily. Proton-dependent oligopeptide transporter (POT/PTR) (TC 2.A.17) family.</text>
</comment>
<feature type="transmembrane region" description="Helical" evidence="9">
    <location>
        <begin position="66"/>
        <end position="88"/>
    </location>
</feature>
<evidence type="ECO:0000256" key="9">
    <source>
        <dbReference type="SAM" id="Phobius"/>
    </source>
</evidence>
<keyword evidence="3 8" id="KW-0813">Transport</keyword>
<keyword evidence="12" id="KW-1185">Reference proteome</keyword>
<protein>
    <submittedName>
        <fullName evidence="11">POT family proton-dependent oligopeptide transporter</fullName>
    </submittedName>
</protein>
<evidence type="ECO:0000313" key="12">
    <source>
        <dbReference type="Proteomes" id="UP000808914"/>
    </source>
</evidence>
<dbReference type="InterPro" id="IPR050171">
    <property type="entry name" value="MFS_Transporters"/>
</dbReference>
<keyword evidence="5 8" id="KW-0812">Transmembrane</keyword>
<feature type="transmembrane region" description="Helical" evidence="9">
    <location>
        <begin position="156"/>
        <end position="175"/>
    </location>
</feature>
<keyword evidence="6 9" id="KW-1133">Transmembrane helix</keyword>